<dbReference type="InterPro" id="IPR005084">
    <property type="entry name" value="CBM6"/>
</dbReference>
<dbReference type="EMBL" id="JACHCA010000011">
    <property type="protein sequence ID" value="MBB6129821.1"/>
    <property type="molecule type" value="Genomic_DNA"/>
</dbReference>
<keyword evidence="1 4" id="KW-0378">Hydrolase</keyword>
<organism evidence="4 5">
    <name type="scientific">Mucilaginibacter lappiensis</name>
    <dbReference type="NCBI Taxonomy" id="354630"/>
    <lineage>
        <taxon>Bacteria</taxon>
        <taxon>Pseudomonadati</taxon>
        <taxon>Bacteroidota</taxon>
        <taxon>Sphingobacteriia</taxon>
        <taxon>Sphingobacteriales</taxon>
        <taxon>Sphingobacteriaceae</taxon>
        <taxon>Mucilaginibacter</taxon>
    </lineage>
</organism>
<name>A0A841JPK9_9SPHI</name>
<evidence type="ECO:0000256" key="2">
    <source>
        <dbReference type="ARBA" id="ARBA00023295"/>
    </source>
</evidence>
<dbReference type="PROSITE" id="PS51175">
    <property type="entry name" value="CBM6"/>
    <property type="match status" value="2"/>
</dbReference>
<gene>
    <name evidence="4" type="ORF">HDF22_003953</name>
</gene>
<dbReference type="InterPro" id="IPR013780">
    <property type="entry name" value="Glyco_hydro_b"/>
</dbReference>
<comment type="caution">
    <text evidence="4">The sequence shown here is derived from an EMBL/GenBank/DDBJ whole genome shotgun (WGS) entry which is preliminary data.</text>
</comment>
<evidence type="ECO:0000313" key="5">
    <source>
        <dbReference type="Proteomes" id="UP000548326"/>
    </source>
</evidence>
<dbReference type="SUPFAM" id="SSF51011">
    <property type="entry name" value="Glycosyl hydrolase domain"/>
    <property type="match status" value="1"/>
</dbReference>
<dbReference type="AlphaFoldDB" id="A0A841JPK9"/>
<dbReference type="Pfam" id="PF16990">
    <property type="entry name" value="CBM_35"/>
    <property type="match status" value="2"/>
</dbReference>
<dbReference type="EC" id="3.2.1.22" evidence="4"/>
<proteinExistence type="predicted"/>
<dbReference type="GO" id="GO:0004557">
    <property type="term" value="F:alpha-galactosidase activity"/>
    <property type="evidence" value="ECO:0007669"/>
    <property type="project" value="UniProtKB-EC"/>
</dbReference>
<dbReference type="GO" id="GO:0030246">
    <property type="term" value="F:carbohydrate binding"/>
    <property type="evidence" value="ECO:0007669"/>
    <property type="project" value="InterPro"/>
</dbReference>
<keyword evidence="2 4" id="KW-0326">Glycosidase</keyword>
<dbReference type="Gene3D" id="3.20.20.70">
    <property type="entry name" value="Aldolase class I"/>
    <property type="match status" value="1"/>
</dbReference>
<dbReference type="Gene3D" id="2.60.120.260">
    <property type="entry name" value="Galactose-binding domain-like"/>
    <property type="match status" value="2"/>
</dbReference>
<dbReference type="Gene3D" id="2.60.40.1180">
    <property type="entry name" value="Golgi alpha-mannosidase II"/>
    <property type="match status" value="1"/>
</dbReference>
<dbReference type="Proteomes" id="UP000548326">
    <property type="component" value="Unassembled WGS sequence"/>
</dbReference>
<sequence length="1028" mass="111049">MKQVCFIPSALRQNRRKLLTTLFSILLLFTTQVTFAQITWTEAESGTISNGAAIQANSSSSGGQQVGNLGGPSNGTLAIPVNVTTAGQYTLSVNYLTADPRNLFITVNNDSSVIVACNSGSWSTVATTTLVINLQAGTNTIKLNNNALQWAPNVDRIGIAPIFYEAEAGTLAGGANIQSCSSCSGTSMVGNLGTGSVTNTVNVSTAGNYILTVYYATQDPRSFFVSVNNAAATELACVPSGGWTTVATATLTVALNAGNNTITLNNPGWYAPNADKLSLATIPATTKNISFAPNSRIEYDLTSGKYNVYFNGTKVITDAYATAQSNNLYSSLNYSTRTYSSTPVSDGLGSGTKHIISLSGSGLIPMQQVFYVYNNRSYFYTEVLLNGTGSNCYGMTPLASNNVVLPVSGDNRVLNVPFDNDTFISYNAASLSSSVNTTSSEVSALYDNNSRNGLVLGSIEHKDWKSGVQMVGSGSNTLSQLNLFGGFTNVNITRDARGHGWVGVGATTCKSPKMMVGFFSDWRDGMEEYGKSNRIAEPPYIFNWTLPTPFGWNSWGAIQSNLNLTNAKGVVDFFANNLTGFRNGNTAYIDLDSYWDNLNDGELKQFADYAKSKGLTPGVYWAPFVDWGKTSRTVEGSTYNYTDIWAKENGAYHDLDGTRALDPTHPGTKQRIAYMIGRFKTAGFQMIKIDFLGHAAIEADSYYDGNVHTGMQAYRQGMEYLIDQLAGQMLVYAAISPNLATARYAHMRRIACDAYSSINDAKYTLNSTNYGWWQTYMYNYIDADHEVLASETLGTNHVRVASGVITGTVITGDNYSTTGQWTGRAQTLFQNQDVLDIARNGVAFRAVDGNTGTGTSELFARGIGNYLYLAAFNYGTSSKSYTVNFSRIGLPNGTYAMKELYAGTTSNISNNSMSFTLGAADAAIYRITVGAGTVADVKNNQVIPVKAQPTSKLTYYPNPATSVLHLDNSIEISALQLTEFGTGHTVKKFSNINNTHYELDLNGLSPGYYVINITDSKGKTKGYKVYKY</sequence>
<dbReference type="CDD" id="cd04081">
    <property type="entry name" value="CBM35_galactosidase-like"/>
    <property type="match status" value="2"/>
</dbReference>
<protein>
    <submittedName>
        <fullName evidence="4">Alpha-galactosidase</fullName>
        <ecNumber evidence="4">3.2.1.22</ecNumber>
    </submittedName>
</protein>
<dbReference type="InterPro" id="IPR017853">
    <property type="entry name" value="GH"/>
</dbReference>
<evidence type="ECO:0000256" key="1">
    <source>
        <dbReference type="ARBA" id="ARBA00022801"/>
    </source>
</evidence>
<evidence type="ECO:0000259" key="3">
    <source>
        <dbReference type="PROSITE" id="PS51175"/>
    </source>
</evidence>
<dbReference type="SUPFAM" id="SSF49785">
    <property type="entry name" value="Galactose-binding domain-like"/>
    <property type="match status" value="2"/>
</dbReference>
<feature type="domain" description="CBM6" evidence="3">
    <location>
        <begin position="162"/>
        <end position="280"/>
    </location>
</feature>
<dbReference type="InterPro" id="IPR041233">
    <property type="entry name" value="Melibiase_C"/>
</dbReference>
<dbReference type="InterPro" id="IPR013785">
    <property type="entry name" value="Aldolase_TIM"/>
</dbReference>
<dbReference type="InterPro" id="IPR026444">
    <property type="entry name" value="Secre_tail"/>
</dbReference>
<accession>A0A841JPK9</accession>
<evidence type="ECO:0000313" key="4">
    <source>
        <dbReference type="EMBL" id="MBB6129821.1"/>
    </source>
</evidence>
<feature type="domain" description="CBM6" evidence="3">
    <location>
        <begin position="39"/>
        <end position="160"/>
    </location>
</feature>
<dbReference type="SUPFAM" id="SSF51445">
    <property type="entry name" value="(Trans)glycosidases"/>
    <property type="match status" value="1"/>
</dbReference>
<reference evidence="4 5" key="1">
    <citation type="submission" date="2020-08" db="EMBL/GenBank/DDBJ databases">
        <title>Genomic Encyclopedia of Type Strains, Phase IV (KMG-V): Genome sequencing to study the core and pangenomes of soil and plant-associated prokaryotes.</title>
        <authorList>
            <person name="Whitman W."/>
        </authorList>
    </citation>
    <scope>NUCLEOTIDE SEQUENCE [LARGE SCALE GENOMIC DNA]</scope>
    <source>
        <strain evidence="4 5">MP601</strain>
    </source>
</reference>
<dbReference type="Pfam" id="PF18962">
    <property type="entry name" value="Por_Secre_tail"/>
    <property type="match status" value="1"/>
</dbReference>
<dbReference type="Pfam" id="PF17801">
    <property type="entry name" value="Melibiase_C"/>
    <property type="match status" value="1"/>
</dbReference>
<dbReference type="InterPro" id="IPR008979">
    <property type="entry name" value="Galactose-bd-like_sf"/>
</dbReference>
<dbReference type="RefSeq" id="WP_183588794.1">
    <property type="nucleotide sequence ID" value="NZ_JACHCA010000011.1"/>
</dbReference>